<gene>
    <name evidence="2" type="ORF">DVH21_05195</name>
</gene>
<keyword evidence="1" id="KW-0472">Membrane</keyword>
<evidence type="ECO:0000313" key="3">
    <source>
        <dbReference type="Proteomes" id="UP000253958"/>
    </source>
</evidence>
<feature type="transmembrane region" description="Helical" evidence="1">
    <location>
        <begin position="26"/>
        <end position="48"/>
    </location>
</feature>
<keyword evidence="1" id="KW-0812">Transmembrane</keyword>
<proteinExistence type="predicted"/>
<dbReference type="RefSeq" id="WP_114918932.1">
    <property type="nucleotide sequence ID" value="NZ_CP031263.1"/>
</dbReference>
<organism evidence="2 3">
    <name type="scientific">Micromonospora aurantiaca</name>
    <name type="common">nom. illeg.</name>
    <dbReference type="NCBI Taxonomy" id="47850"/>
    <lineage>
        <taxon>Bacteria</taxon>
        <taxon>Bacillati</taxon>
        <taxon>Actinomycetota</taxon>
        <taxon>Actinomycetes</taxon>
        <taxon>Micromonosporales</taxon>
        <taxon>Micromonosporaceae</taxon>
        <taxon>Micromonospora</taxon>
    </lineage>
</organism>
<keyword evidence="1" id="KW-1133">Transmembrane helix</keyword>
<reference evidence="2 3" key="2">
    <citation type="submission" date="2018-08" db="EMBL/GenBank/DDBJ databases">
        <title>Streptomyces kandeliansis sp. nov., an endophytic bacterium isolated from mangrove plant.</title>
        <authorList>
            <person name="Wang R."/>
        </authorList>
    </citation>
    <scope>NUCLEOTIDE SEQUENCE [LARGE SCALE GENOMIC DNA]</scope>
    <source>
        <strain evidence="3">H14(2018)</strain>
    </source>
</reference>
<accession>A0A6N3JU89</accession>
<protein>
    <submittedName>
        <fullName evidence="2">Uncharacterized protein</fullName>
    </submittedName>
</protein>
<name>A0A6N3JU89_9ACTN</name>
<evidence type="ECO:0000256" key="1">
    <source>
        <dbReference type="SAM" id="Phobius"/>
    </source>
</evidence>
<dbReference type="AlphaFoldDB" id="A0A6N3JU89"/>
<dbReference type="Proteomes" id="UP000253958">
    <property type="component" value="Chromosome"/>
</dbReference>
<dbReference type="EMBL" id="CP031263">
    <property type="protein sequence ID" value="AXH89378.1"/>
    <property type="molecule type" value="Genomic_DNA"/>
</dbReference>
<sequence length="106" mass="11387">MCAINGTCGCKGGGVGTFLAALTWQALLLLLKATATALQLALVALIVAGKWGGPRVWRLARRGYRSARHRWVTRPVVLDRAPAGELPQQPTGMTLADLRIKEPANR</sequence>
<evidence type="ECO:0000313" key="2">
    <source>
        <dbReference type="EMBL" id="AXH89378.1"/>
    </source>
</evidence>
<reference evidence="2 3" key="1">
    <citation type="submission" date="2018-07" db="EMBL/GenBank/DDBJ databases">
        <authorList>
            <person name="Ye Y."/>
        </authorList>
    </citation>
    <scope>NUCLEOTIDE SEQUENCE [LARGE SCALE GENOMIC DNA]</scope>
    <source>
        <strain evidence="3">H14(2018)</strain>
    </source>
</reference>